<dbReference type="PROSITE" id="PS50067">
    <property type="entry name" value="KINESIN_MOTOR_2"/>
    <property type="match status" value="1"/>
</dbReference>
<dbReference type="Gene3D" id="3.40.50.150">
    <property type="entry name" value="Vaccinia Virus protein VP39"/>
    <property type="match status" value="1"/>
</dbReference>
<name>A0A9K3NPC4_HELAN</name>
<dbReference type="Gene3D" id="3.40.850.10">
    <property type="entry name" value="Kinesin motor domain"/>
    <property type="match status" value="1"/>
</dbReference>
<keyword evidence="4" id="KW-0413">Isomerase</keyword>
<reference evidence="4" key="1">
    <citation type="journal article" date="2017" name="Nature">
        <title>The sunflower genome provides insights into oil metabolism, flowering and Asterid evolution.</title>
        <authorList>
            <person name="Badouin H."/>
            <person name="Gouzy J."/>
            <person name="Grassa C.J."/>
            <person name="Murat F."/>
            <person name="Staton S.E."/>
            <person name="Cottret L."/>
            <person name="Lelandais-Briere C."/>
            <person name="Owens G.L."/>
            <person name="Carrere S."/>
            <person name="Mayjonade B."/>
            <person name="Legrand L."/>
            <person name="Gill N."/>
            <person name="Kane N.C."/>
            <person name="Bowers J.E."/>
            <person name="Hubner S."/>
            <person name="Bellec A."/>
            <person name="Berard A."/>
            <person name="Berges H."/>
            <person name="Blanchet N."/>
            <person name="Boniface M.C."/>
            <person name="Brunel D."/>
            <person name="Catrice O."/>
            <person name="Chaidir N."/>
            <person name="Claudel C."/>
            <person name="Donnadieu C."/>
            <person name="Faraut T."/>
            <person name="Fievet G."/>
            <person name="Helmstetter N."/>
            <person name="King M."/>
            <person name="Knapp S.J."/>
            <person name="Lai Z."/>
            <person name="Le Paslier M.C."/>
            <person name="Lippi Y."/>
            <person name="Lorenzon L."/>
            <person name="Mandel J.R."/>
            <person name="Marage G."/>
            <person name="Marchand G."/>
            <person name="Marquand E."/>
            <person name="Bret-Mestries E."/>
            <person name="Morien E."/>
            <person name="Nambeesan S."/>
            <person name="Nguyen T."/>
            <person name="Pegot-Espagnet P."/>
            <person name="Pouilly N."/>
            <person name="Raftis F."/>
            <person name="Sallet E."/>
            <person name="Schiex T."/>
            <person name="Thomas J."/>
            <person name="Vandecasteele C."/>
            <person name="Vares D."/>
            <person name="Vear F."/>
            <person name="Vautrin S."/>
            <person name="Crespi M."/>
            <person name="Mangin B."/>
            <person name="Burke J.M."/>
            <person name="Salse J."/>
            <person name="Munos S."/>
            <person name="Vincourt P."/>
            <person name="Rieseberg L.H."/>
            <person name="Langlade N.B."/>
        </authorList>
    </citation>
    <scope>NUCLEOTIDE SEQUENCE</scope>
    <source>
        <tissue evidence="4">Leaves</tissue>
    </source>
</reference>
<dbReference type="PANTHER" id="PTHR47968:SF11">
    <property type="entry name" value="KINESIN MOTOR DOMAIN-CONTAINING PROTEIN-RELATED"/>
    <property type="match status" value="1"/>
</dbReference>
<dbReference type="InterPro" id="IPR036961">
    <property type="entry name" value="Kinesin_motor_dom_sf"/>
</dbReference>
<gene>
    <name evidence="4" type="ORF">HanXRQr2_Chr05g0222521</name>
</gene>
<reference evidence="4" key="2">
    <citation type="submission" date="2020-06" db="EMBL/GenBank/DDBJ databases">
        <title>Helianthus annuus Genome sequencing and assembly Release 2.</title>
        <authorList>
            <person name="Gouzy J."/>
            <person name="Langlade N."/>
            <person name="Munos S."/>
        </authorList>
    </citation>
    <scope>NUCLEOTIDE SEQUENCE</scope>
    <source>
        <tissue evidence="4">Leaves</tissue>
    </source>
</reference>
<evidence type="ECO:0000313" key="5">
    <source>
        <dbReference type="Proteomes" id="UP000215914"/>
    </source>
</evidence>
<dbReference type="InterPro" id="IPR029063">
    <property type="entry name" value="SAM-dependent_MTases_sf"/>
</dbReference>
<dbReference type="GO" id="GO:0032259">
    <property type="term" value="P:methylation"/>
    <property type="evidence" value="ECO:0007669"/>
    <property type="project" value="InterPro"/>
</dbReference>
<dbReference type="AlphaFoldDB" id="A0A9K3NPC4"/>
<dbReference type="InterPro" id="IPR002877">
    <property type="entry name" value="RNA_MeTrfase_FtsJ_dom"/>
</dbReference>
<dbReference type="SUPFAM" id="SSF52540">
    <property type="entry name" value="P-loop containing nucleoside triphosphate hydrolases"/>
    <property type="match status" value="1"/>
</dbReference>
<dbReference type="PRINTS" id="PR00380">
    <property type="entry name" value="KINESINHEAVY"/>
</dbReference>
<dbReference type="GO" id="GO:0008017">
    <property type="term" value="F:microtubule binding"/>
    <property type="evidence" value="ECO:0007669"/>
    <property type="project" value="InterPro"/>
</dbReference>
<dbReference type="GO" id="GO:0007018">
    <property type="term" value="P:microtubule-based movement"/>
    <property type="evidence" value="ECO:0007669"/>
    <property type="project" value="InterPro"/>
</dbReference>
<dbReference type="Pfam" id="PF00225">
    <property type="entry name" value="Kinesin"/>
    <property type="match status" value="1"/>
</dbReference>
<dbReference type="EC" id="5.6.1.3" evidence="4"/>
<dbReference type="SMART" id="SM00129">
    <property type="entry name" value="KISc"/>
    <property type="match status" value="1"/>
</dbReference>
<dbReference type="Proteomes" id="UP000215914">
    <property type="component" value="Unassembled WGS sequence"/>
</dbReference>
<dbReference type="GO" id="GO:0005524">
    <property type="term" value="F:ATP binding"/>
    <property type="evidence" value="ECO:0007669"/>
    <property type="project" value="InterPro"/>
</dbReference>
<dbReference type="GO" id="GO:0008574">
    <property type="term" value="F:plus-end-directed microtubule motor activity"/>
    <property type="evidence" value="ECO:0007669"/>
    <property type="project" value="UniProtKB-EC"/>
</dbReference>
<dbReference type="GO" id="GO:0033645">
    <property type="term" value="C:host cell endomembrane system"/>
    <property type="evidence" value="ECO:0007669"/>
    <property type="project" value="UniProtKB-SubCell"/>
</dbReference>
<evidence type="ECO:0000313" key="4">
    <source>
        <dbReference type="EMBL" id="KAF5806528.1"/>
    </source>
</evidence>
<accession>A0A9K3NPC4</accession>
<dbReference type="Pfam" id="PF01728">
    <property type="entry name" value="FtsJ"/>
    <property type="match status" value="1"/>
</dbReference>
<keyword evidence="5" id="KW-1185">Reference proteome</keyword>
<feature type="domain" description="Kinesin motor" evidence="3">
    <location>
        <begin position="1"/>
        <end position="275"/>
    </location>
</feature>
<dbReference type="PANTHER" id="PTHR47968">
    <property type="entry name" value="CENTROMERE PROTEIN E"/>
    <property type="match status" value="1"/>
</dbReference>
<evidence type="ECO:0000256" key="1">
    <source>
        <dbReference type="ARBA" id="ARBA00023175"/>
    </source>
</evidence>
<dbReference type="Gramene" id="mRNA:HanXRQr2_Chr05g0222521">
    <property type="protein sequence ID" value="mRNA:HanXRQr2_Chr05g0222521"/>
    <property type="gene ID" value="HanXRQr2_Chr05g0222521"/>
</dbReference>
<keyword evidence="1" id="KW-0505">Motor protein</keyword>
<comment type="caution">
    <text evidence="2">Lacks conserved residue(s) required for the propagation of feature annotation.</text>
</comment>
<organism evidence="4 5">
    <name type="scientific">Helianthus annuus</name>
    <name type="common">Common sunflower</name>
    <dbReference type="NCBI Taxonomy" id="4232"/>
    <lineage>
        <taxon>Eukaryota</taxon>
        <taxon>Viridiplantae</taxon>
        <taxon>Streptophyta</taxon>
        <taxon>Embryophyta</taxon>
        <taxon>Tracheophyta</taxon>
        <taxon>Spermatophyta</taxon>
        <taxon>Magnoliopsida</taxon>
        <taxon>eudicotyledons</taxon>
        <taxon>Gunneridae</taxon>
        <taxon>Pentapetalae</taxon>
        <taxon>asterids</taxon>
        <taxon>campanulids</taxon>
        <taxon>Asterales</taxon>
        <taxon>Asteraceae</taxon>
        <taxon>Asteroideae</taxon>
        <taxon>Heliantheae alliance</taxon>
        <taxon>Heliantheae</taxon>
        <taxon>Helianthus</taxon>
    </lineage>
</organism>
<dbReference type="InterPro" id="IPR027417">
    <property type="entry name" value="P-loop_NTPase"/>
</dbReference>
<dbReference type="InterPro" id="IPR027640">
    <property type="entry name" value="Kinesin-like_fam"/>
</dbReference>
<dbReference type="GO" id="GO:0008168">
    <property type="term" value="F:methyltransferase activity"/>
    <property type="evidence" value="ECO:0007669"/>
    <property type="project" value="InterPro"/>
</dbReference>
<comment type="caution">
    <text evidence="4">The sequence shown here is derived from an EMBL/GenBank/DDBJ whole genome shotgun (WGS) entry which is preliminary data.</text>
</comment>
<dbReference type="InterPro" id="IPR001752">
    <property type="entry name" value="Kinesin_motor_dom"/>
</dbReference>
<evidence type="ECO:0000256" key="2">
    <source>
        <dbReference type="PROSITE-ProRule" id="PRU00283"/>
    </source>
</evidence>
<dbReference type="EMBL" id="MNCJ02000320">
    <property type="protein sequence ID" value="KAF5806528.1"/>
    <property type="molecule type" value="Genomic_DNA"/>
</dbReference>
<comment type="similarity">
    <text evidence="2">Belongs to the TRAFAC class myosin-kinesin ATPase superfamily. Kinesin family.</text>
</comment>
<evidence type="ECO:0000259" key="3">
    <source>
        <dbReference type="PROSITE" id="PS50067"/>
    </source>
</evidence>
<sequence length="275" mass="30526">MGKSSRDKRDIYYRKAKEGWRARSAFKLLQIDKEFNIFQGVKRVVDLYTTPGSWSQVCFSIACVALTSTGGNSVNIDSVRLGTRTVLAFVLKFSAIQIYNECVRDLLSADATPLRLFDDPEKGTVVDKLTEIHLEDWTHLMELLAAYEVEFFTAQRKIGETSINEMSSRSHLTIESSLSEVSGVDSATILAATVNFVDLSGSERASQTNSVGKRLKGGGHINRSLLTLGTVIRKLSKEPNGHIPYRDSKLTRTLQNSLRGNAKTARVCTLRTRSS</sequence>
<protein>
    <submittedName>
        <fullName evidence="4">Plus-end-directed kinesin ATPase</fullName>
        <ecNumber evidence="4">5.6.1.3</ecNumber>
    </submittedName>
</protein>
<proteinExistence type="inferred from homology"/>